<feature type="chain" id="PRO_5001692613" description="LCI fold domain-containing protein" evidence="1">
    <location>
        <begin position="25"/>
        <end position="113"/>
    </location>
</feature>
<accession>A0A073K494</accession>
<organism evidence="3 4">
    <name type="scientific">Bacillus manliponensis</name>
    <dbReference type="NCBI Taxonomy" id="574376"/>
    <lineage>
        <taxon>Bacteria</taxon>
        <taxon>Bacillati</taxon>
        <taxon>Bacillota</taxon>
        <taxon>Bacilli</taxon>
        <taxon>Bacillales</taxon>
        <taxon>Bacillaceae</taxon>
        <taxon>Bacillus</taxon>
        <taxon>Bacillus cereus group</taxon>
    </lineage>
</organism>
<dbReference type="InterPro" id="IPR020976">
    <property type="entry name" value="Antimicrobial_lci"/>
</dbReference>
<dbReference type="AlphaFoldDB" id="A0A073K494"/>
<dbReference type="Proteomes" id="UP000027822">
    <property type="component" value="Unassembled WGS sequence"/>
</dbReference>
<dbReference type="RefSeq" id="WP_034644302.1">
    <property type="nucleotide sequence ID" value="NZ_CBCSJC010000003.1"/>
</dbReference>
<sequence length="113" mass="12331">MFKKLVVGALATGMALTGGMGASAAALDNTNTIPIAQESKSVKLLSSTNNEYGFTYTYDANRGVYKTYDFYSSTGNFANTFTSEGIRWHFKGVVEELPWGAKYGHYEGVYVGR</sequence>
<dbReference type="OrthoDB" id="2929921at2"/>
<keyword evidence="1" id="KW-0732">Signal</keyword>
<dbReference type="Pfam" id="PF12197">
    <property type="entry name" value="lci"/>
    <property type="match status" value="1"/>
</dbReference>
<evidence type="ECO:0000313" key="3">
    <source>
        <dbReference type="EMBL" id="KEK17093.1"/>
    </source>
</evidence>
<feature type="domain" description="LCI fold" evidence="2">
    <location>
        <begin position="71"/>
        <end position="107"/>
    </location>
</feature>
<comment type="caution">
    <text evidence="3">The sequence shown here is derived from an EMBL/GenBank/DDBJ whole genome shotgun (WGS) entry which is preliminary data.</text>
</comment>
<name>A0A073K494_9BACI</name>
<reference evidence="3 4" key="1">
    <citation type="submission" date="2014-06" db="EMBL/GenBank/DDBJ databases">
        <title>Draft genome sequence of Bacillus manliponensis JCM 15802 (MCCC 1A00708).</title>
        <authorList>
            <person name="Lai Q."/>
            <person name="Liu Y."/>
            <person name="Shao Z."/>
        </authorList>
    </citation>
    <scope>NUCLEOTIDE SEQUENCE [LARGE SCALE GENOMIC DNA]</scope>
    <source>
        <strain evidence="3 4">JCM 15802</strain>
    </source>
</reference>
<gene>
    <name evidence="3" type="ORF">BAMA_18645</name>
</gene>
<feature type="signal peptide" evidence="1">
    <location>
        <begin position="1"/>
        <end position="24"/>
    </location>
</feature>
<dbReference type="EMBL" id="JOTN01000049">
    <property type="protein sequence ID" value="KEK17093.1"/>
    <property type="molecule type" value="Genomic_DNA"/>
</dbReference>
<proteinExistence type="predicted"/>
<evidence type="ECO:0000259" key="2">
    <source>
        <dbReference type="Pfam" id="PF12197"/>
    </source>
</evidence>
<evidence type="ECO:0000313" key="4">
    <source>
        <dbReference type="Proteomes" id="UP000027822"/>
    </source>
</evidence>
<keyword evidence="4" id="KW-1185">Reference proteome</keyword>
<evidence type="ECO:0000256" key="1">
    <source>
        <dbReference type="SAM" id="SignalP"/>
    </source>
</evidence>
<protein>
    <recommendedName>
        <fullName evidence="2">LCI fold domain-containing protein</fullName>
    </recommendedName>
</protein>